<dbReference type="EMBL" id="CAFBLH010000007">
    <property type="protein sequence ID" value="CAB4859974.1"/>
    <property type="molecule type" value="Genomic_DNA"/>
</dbReference>
<dbReference type="InterPro" id="IPR013685">
    <property type="entry name" value="POTRA_FtsQ_type"/>
</dbReference>
<reference evidence="8" key="1">
    <citation type="submission" date="2020-05" db="EMBL/GenBank/DDBJ databases">
        <authorList>
            <person name="Chiriac C."/>
            <person name="Salcher M."/>
            <person name="Ghai R."/>
            <person name="Kavagutti S V."/>
        </authorList>
    </citation>
    <scope>NUCLEOTIDE SEQUENCE</scope>
</reference>
<evidence type="ECO:0000259" key="7">
    <source>
        <dbReference type="Pfam" id="PF08478"/>
    </source>
</evidence>
<evidence type="ECO:0000256" key="5">
    <source>
        <dbReference type="ARBA" id="ARBA00023306"/>
    </source>
</evidence>
<sequence>MKKRSLYLTAGCLLLAALAYILGWSSLFTVSSIEVKGTSKTISSRIELGEKLARVEPRVIIAEYEKLDWVRNVEISRNWLSGKVSIDISERTPIVIFNNLAVDEEGVSFEFQGNDVPDLPRIQGPSIEAAIKASMFFKSLPIEITKEVRLVKVKHTDSYVLEIESGKRKLEVLWGQDKENALKAQVYMALLVRPENRKIHRIDLTAPHAPIVK</sequence>
<keyword evidence="1" id="KW-1003">Cell membrane</keyword>
<dbReference type="Pfam" id="PF08478">
    <property type="entry name" value="POTRA_1"/>
    <property type="match status" value="1"/>
</dbReference>
<organism evidence="8">
    <name type="scientific">freshwater metagenome</name>
    <dbReference type="NCBI Taxonomy" id="449393"/>
    <lineage>
        <taxon>unclassified sequences</taxon>
        <taxon>metagenomes</taxon>
        <taxon>ecological metagenomes</taxon>
    </lineage>
</organism>
<feature type="domain" description="Cell division protein FtsQ/DivIB C-terminal" evidence="6">
    <location>
        <begin position="100"/>
        <end position="204"/>
    </location>
</feature>
<proteinExistence type="predicted"/>
<feature type="domain" description="POTRA" evidence="7">
    <location>
        <begin position="30"/>
        <end position="91"/>
    </location>
</feature>
<evidence type="ECO:0000256" key="4">
    <source>
        <dbReference type="ARBA" id="ARBA00022989"/>
    </source>
</evidence>
<keyword evidence="4" id="KW-1133">Transmembrane helix</keyword>
<protein>
    <submittedName>
        <fullName evidence="8">Unannotated protein</fullName>
    </submittedName>
</protein>
<keyword evidence="5" id="KW-0131">Cell cycle</keyword>
<keyword evidence="3" id="KW-0812">Transmembrane</keyword>
<keyword evidence="2" id="KW-0132">Cell division</keyword>
<name>A0A6J7CT03_9ZZZZ</name>
<evidence type="ECO:0000256" key="3">
    <source>
        <dbReference type="ARBA" id="ARBA00022692"/>
    </source>
</evidence>
<dbReference type="AlphaFoldDB" id="A0A6J7CT03"/>
<accession>A0A6J7CT03</accession>
<dbReference type="Pfam" id="PF03799">
    <property type="entry name" value="FtsQ_DivIB_C"/>
    <property type="match status" value="1"/>
</dbReference>
<dbReference type="GO" id="GO:0051301">
    <property type="term" value="P:cell division"/>
    <property type="evidence" value="ECO:0007669"/>
    <property type="project" value="UniProtKB-KW"/>
</dbReference>
<gene>
    <name evidence="8" type="ORF">UFOPK3342_00364</name>
</gene>
<evidence type="ECO:0000256" key="1">
    <source>
        <dbReference type="ARBA" id="ARBA00022475"/>
    </source>
</evidence>
<dbReference type="InterPro" id="IPR005548">
    <property type="entry name" value="Cell_div_FtsQ/DivIB_C"/>
</dbReference>
<evidence type="ECO:0000259" key="6">
    <source>
        <dbReference type="Pfam" id="PF03799"/>
    </source>
</evidence>
<evidence type="ECO:0000313" key="8">
    <source>
        <dbReference type="EMBL" id="CAB4859974.1"/>
    </source>
</evidence>
<keyword evidence="4" id="KW-0472">Membrane</keyword>
<evidence type="ECO:0000256" key="2">
    <source>
        <dbReference type="ARBA" id="ARBA00022618"/>
    </source>
</evidence>